<reference evidence="1 2" key="1">
    <citation type="submission" date="2020-03" db="EMBL/GenBank/DDBJ databases">
        <title>Vagococcus sp. nov., isolated from beetles.</title>
        <authorList>
            <person name="Hyun D.-W."/>
            <person name="Bae J.-W."/>
        </authorList>
    </citation>
    <scope>NUCLEOTIDE SEQUENCE [LARGE SCALE GENOMIC DNA]</scope>
    <source>
        <strain evidence="1 2">HDW17B</strain>
    </source>
</reference>
<evidence type="ECO:0000313" key="1">
    <source>
        <dbReference type="EMBL" id="QIL48064.1"/>
    </source>
</evidence>
<dbReference type="AlphaFoldDB" id="A0A6G8ASM3"/>
<organism evidence="1 2">
    <name type="scientific">Vagococcus hydrophili</name>
    <dbReference type="NCBI Taxonomy" id="2714947"/>
    <lineage>
        <taxon>Bacteria</taxon>
        <taxon>Bacillati</taxon>
        <taxon>Bacillota</taxon>
        <taxon>Bacilli</taxon>
        <taxon>Lactobacillales</taxon>
        <taxon>Enterococcaceae</taxon>
        <taxon>Vagococcus</taxon>
    </lineage>
</organism>
<dbReference type="EMBL" id="CP049887">
    <property type="protein sequence ID" value="QIL48064.1"/>
    <property type="molecule type" value="Genomic_DNA"/>
</dbReference>
<keyword evidence="2" id="KW-1185">Reference proteome</keyword>
<dbReference type="Proteomes" id="UP000501747">
    <property type="component" value="Chromosome"/>
</dbReference>
<dbReference type="RefSeq" id="WP_166034212.1">
    <property type="nucleotide sequence ID" value="NZ_CP049887.1"/>
</dbReference>
<name>A0A6G8ASM3_9ENTE</name>
<sequence>MSKEPVALSDSRIKKLKGVTDPILYSIAAEISKTGEVAYQEGFLEALIEAIEIKY</sequence>
<gene>
    <name evidence="1" type="ORF">G7082_05840</name>
</gene>
<dbReference type="KEGG" id="vhy:G7082_05840"/>
<evidence type="ECO:0000313" key="2">
    <source>
        <dbReference type="Proteomes" id="UP000501747"/>
    </source>
</evidence>
<protein>
    <submittedName>
        <fullName evidence="1">Uncharacterized protein</fullName>
    </submittedName>
</protein>
<accession>A0A6G8ASM3</accession>
<proteinExistence type="predicted"/>